<evidence type="ECO:0000256" key="5">
    <source>
        <dbReference type="PIRNR" id="PIRNR005536"/>
    </source>
</evidence>
<comment type="catalytic activity">
    <reaction evidence="1 5">
        <text>Hydrolysis of terminal, non-reducing alpha-D-galactose residues in alpha-D-galactosides, including galactose oligosaccharides, galactomannans and galactolipids.</text>
        <dbReference type="EC" id="3.2.1.22"/>
    </reaction>
</comment>
<evidence type="ECO:0000313" key="10">
    <source>
        <dbReference type="Proteomes" id="UP000199183"/>
    </source>
</evidence>
<dbReference type="EMBL" id="FNRY01000001">
    <property type="protein sequence ID" value="SEB63016.1"/>
    <property type="molecule type" value="Genomic_DNA"/>
</dbReference>
<dbReference type="EC" id="3.2.1.22" evidence="2 5"/>
<comment type="similarity">
    <text evidence="5">Belongs to the glycosyl hydrolase.</text>
</comment>
<protein>
    <recommendedName>
        <fullName evidence="2 5">Alpha-galactosidase</fullName>
        <ecNumber evidence="2 5">3.2.1.22</ecNumber>
    </recommendedName>
</protein>
<evidence type="ECO:0000313" key="9">
    <source>
        <dbReference type="EMBL" id="SEB63016.1"/>
    </source>
</evidence>
<dbReference type="InterPro" id="IPR050985">
    <property type="entry name" value="Alpha-glycosidase_related"/>
</dbReference>
<dbReference type="InterPro" id="IPR038417">
    <property type="entry name" value="Alpga-gal_N_sf"/>
</dbReference>
<dbReference type="PIRSF" id="PIRSF005536">
    <property type="entry name" value="Agal"/>
    <property type="match status" value="1"/>
</dbReference>
<evidence type="ECO:0000256" key="6">
    <source>
        <dbReference type="PIRSR" id="PIRSR005536-1"/>
    </source>
</evidence>
<dbReference type="PANTHER" id="PTHR43053">
    <property type="entry name" value="GLYCOSIDASE FAMILY 31"/>
    <property type="match status" value="1"/>
</dbReference>
<gene>
    <name evidence="9" type="ORF">SAMN04489806_1343</name>
</gene>
<dbReference type="Gene3D" id="3.20.20.70">
    <property type="entry name" value="Aldolase class I"/>
    <property type="match status" value="1"/>
</dbReference>
<dbReference type="Proteomes" id="UP000199183">
    <property type="component" value="Unassembled WGS sequence"/>
</dbReference>
<feature type="binding site" evidence="7">
    <location>
        <position position="171"/>
    </location>
    <ligand>
        <name>substrate</name>
    </ligand>
</feature>
<dbReference type="PRINTS" id="PR00743">
    <property type="entry name" value="GLHYDRLASE36"/>
</dbReference>
<keyword evidence="10" id="KW-1185">Reference proteome</keyword>
<feature type="active site" description="Proton donor" evidence="6">
    <location>
        <position position="522"/>
    </location>
</feature>
<feature type="binding site" evidence="7">
    <location>
        <begin position="452"/>
        <end position="456"/>
    </location>
    <ligand>
        <name>substrate</name>
    </ligand>
</feature>
<dbReference type="SUPFAM" id="SSF51445">
    <property type="entry name" value="(Trans)glycosidases"/>
    <property type="match status" value="1"/>
</dbReference>
<feature type="active site" description="Nucleophile" evidence="6">
    <location>
        <position position="454"/>
    </location>
</feature>
<evidence type="ECO:0000256" key="1">
    <source>
        <dbReference type="ARBA" id="ARBA00001255"/>
    </source>
</evidence>
<dbReference type="PANTHER" id="PTHR43053:SF3">
    <property type="entry name" value="ALPHA-GALACTOSIDASE C-RELATED"/>
    <property type="match status" value="1"/>
</dbReference>
<dbReference type="InterPro" id="IPR031704">
    <property type="entry name" value="Glyco_hydro_36_N"/>
</dbReference>
<sequence>MSLQWVLRTRNTDYGVSVLPDGSGVVLDGWGVHGGVLENWSEPERECGFTTAADVTPLEYASDGQRHGAFSELLVRRGAGHNGAAWTVKSDEIQFETKGAGDRLLVPLVDETADLRLELNFATSSRHDVVRRSIRLVNEGSTDIELPRAFSAGWNLPLGQRVHVDYLAGSWAREFQRRSVDLGWGAFSIGSRQGVTGLQFSPVVTVTALPGEDSPAVPEGSAYGIALDWSGSWRLQVECGSVGRHARVSCGVDDDTTTVLLEPGQAFSSPDSLGVFSDEGPEGVTRAWHEFQREELARDASPQTRPVVYNSWMATLFDVDVAHQKQLAEVAASIGVEAFVVDDGWFVGRTSDRAGLGDWTPDPAKFPQGLGELAEHVAGLGMRFGLWIEPECVNPDSDLYRAHPDWVYRAGDRPLETVRNQYVLDLGRDEVVDWVEDTLRRLLQSAPISYLKWDMNRPVSDGGRPGDPHGREWSLQHTRNYYRVMEMLRREFPHVTLEACASGGGRIDNAVLARSDVVWTSDEVGARDRLVIQDGFLTAYPSWVMSSWVSDDAGHRDRLTPSLGYRFAVAMCGVLGIGSDLLAWSDDERAAASRMVDAYKALRSVIHYGDVRTHGDVDANGYCVEYRGPDDDPRNVLFVFDRDRDRTRDRDRVRVYPSGLRDGVTYMVEGIGDVVTAASARTQGIAVPFAWAPDADVLVLSPREAP</sequence>
<accession>A0A1H4KXR9</accession>
<reference evidence="9 10" key="1">
    <citation type="submission" date="2016-10" db="EMBL/GenBank/DDBJ databases">
        <authorList>
            <person name="de Groot N.N."/>
        </authorList>
    </citation>
    <scope>NUCLEOTIDE SEQUENCE [LARGE SCALE GENOMIC DNA]</scope>
    <source>
        <strain evidence="9 10">DSM 21799</strain>
    </source>
</reference>
<evidence type="ECO:0000259" key="8">
    <source>
        <dbReference type="Pfam" id="PF16875"/>
    </source>
</evidence>
<feature type="binding site" evidence="7">
    <location>
        <begin position="342"/>
        <end position="343"/>
    </location>
    <ligand>
        <name>substrate</name>
    </ligand>
</feature>
<dbReference type="Pfam" id="PF16875">
    <property type="entry name" value="Glyco_hydro_36N"/>
    <property type="match status" value="1"/>
</dbReference>
<dbReference type="CDD" id="cd14791">
    <property type="entry name" value="GH36"/>
    <property type="match status" value="1"/>
</dbReference>
<proteinExistence type="inferred from homology"/>
<keyword evidence="4 5" id="KW-0326">Glycosidase</keyword>
<dbReference type="STRING" id="640635.SAMN04489806_1343"/>
<feature type="binding site" evidence="7">
    <location>
        <position position="500"/>
    </location>
    <ligand>
        <name>substrate</name>
    </ligand>
</feature>
<name>A0A1H4KXR9_9MICO</name>
<evidence type="ECO:0000256" key="4">
    <source>
        <dbReference type="ARBA" id="ARBA00023295"/>
    </source>
</evidence>
<feature type="binding site" evidence="7">
    <location>
        <position position="522"/>
    </location>
    <ligand>
        <name>substrate</name>
    </ligand>
</feature>
<dbReference type="Pfam" id="PF02065">
    <property type="entry name" value="Melibiase"/>
    <property type="match status" value="1"/>
</dbReference>
<dbReference type="GO" id="GO:0016052">
    <property type="term" value="P:carbohydrate catabolic process"/>
    <property type="evidence" value="ECO:0007669"/>
    <property type="project" value="InterPro"/>
</dbReference>
<dbReference type="InterPro" id="IPR002252">
    <property type="entry name" value="Glyco_hydro_36"/>
</dbReference>
<dbReference type="Gene3D" id="2.70.98.60">
    <property type="entry name" value="alpha-galactosidase from lactobacil brevis"/>
    <property type="match status" value="1"/>
</dbReference>
<evidence type="ECO:0000256" key="2">
    <source>
        <dbReference type="ARBA" id="ARBA00012755"/>
    </source>
</evidence>
<dbReference type="InterPro" id="IPR013785">
    <property type="entry name" value="Aldolase_TIM"/>
</dbReference>
<dbReference type="FunFam" id="3.20.20.70:FF:000118">
    <property type="entry name" value="Alpha-galactosidase"/>
    <property type="match status" value="1"/>
</dbReference>
<feature type="domain" description="Glycosyl hydrolase family 36 N-terminal" evidence="8">
    <location>
        <begin position="50"/>
        <end position="261"/>
    </location>
</feature>
<dbReference type="AlphaFoldDB" id="A0A1H4KXR9"/>
<evidence type="ECO:0000256" key="7">
    <source>
        <dbReference type="PIRSR" id="PIRSR005536-2"/>
    </source>
</evidence>
<keyword evidence="3 5" id="KW-0378">Hydrolase</keyword>
<dbReference type="RefSeq" id="WP_091181689.1">
    <property type="nucleotide sequence ID" value="NZ_FNRY01000001.1"/>
</dbReference>
<dbReference type="GO" id="GO:0004557">
    <property type="term" value="F:alpha-galactosidase activity"/>
    <property type="evidence" value="ECO:0007669"/>
    <property type="project" value="UniProtKB-UniRule"/>
</dbReference>
<evidence type="ECO:0000256" key="3">
    <source>
        <dbReference type="ARBA" id="ARBA00022801"/>
    </source>
</evidence>
<feature type="binding site" evidence="7">
    <location>
        <position position="419"/>
    </location>
    <ligand>
        <name>substrate</name>
    </ligand>
</feature>
<organism evidence="9 10">
    <name type="scientific">Paramicrobacterium humi</name>
    <dbReference type="NCBI Taxonomy" id="640635"/>
    <lineage>
        <taxon>Bacteria</taxon>
        <taxon>Bacillati</taxon>
        <taxon>Actinomycetota</taxon>
        <taxon>Actinomycetes</taxon>
        <taxon>Micrococcales</taxon>
        <taxon>Microbacteriaceae</taxon>
        <taxon>Paramicrobacterium</taxon>
    </lineage>
</organism>
<dbReference type="OrthoDB" id="9758822at2"/>
<dbReference type="InterPro" id="IPR017853">
    <property type="entry name" value="GH"/>
</dbReference>